<evidence type="ECO:0000313" key="2">
    <source>
        <dbReference type="Proteomes" id="UP001305779"/>
    </source>
</evidence>
<gene>
    <name evidence="1" type="ORF">PRZ48_005042</name>
</gene>
<accession>A0ABR0ERM4</accession>
<sequence>MRNVPPAEGSSHMSDLTVESILQDDFEEHSELQAHHIRRDCECRIVEGPVDEITSIVDSGGIPIFNLAPNGTDKLGLVAKSFDGSTKYVVIWHRPDDKFASAEYSTITTCQLIRLADRLGAIHLREGGAEMCFWMQALCLPTDSQNEATVPPEVYSNSYAVLIMDSEWLSQPNTDADEEAAYQHVLKLKTDFTALNQARRLLLIGPLGFHIEVDNIGETDDTSSLKE</sequence>
<dbReference type="PANTHER" id="PTHR39596:SF2">
    <property type="entry name" value="HET DOMAIN PROTEIN (AFU_ORTHOLOGUE AFUA_1G17550)-RELATED"/>
    <property type="match status" value="1"/>
</dbReference>
<protein>
    <submittedName>
        <fullName evidence="1">Uncharacterized protein</fullName>
    </submittedName>
</protein>
<proteinExistence type="predicted"/>
<name>A0ABR0ERM4_ZASCE</name>
<reference evidence="1 2" key="1">
    <citation type="journal article" date="2023" name="G3 (Bethesda)">
        <title>A chromosome-level genome assembly of Zasmidium syzygii isolated from banana leaves.</title>
        <authorList>
            <person name="van Westerhoven A.C."/>
            <person name="Mehrabi R."/>
            <person name="Talebi R."/>
            <person name="Steentjes M.B.F."/>
            <person name="Corcolon B."/>
            <person name="Chong P.A."/>
            <person name="Kema G.H.J."/>
            <person name="Seidl M.F."/>
        </authorList>
    </citation>
    <scope>NUCLEOTIDE SEQUENCE [LARGE SCALE GENOMIC DNA]</scope>
    <source>
        <strain evidence="1 2">P124</strain>
    </source>
</reference>
<evidence type="ECO:0000313" key="1">
    <source>
        <dbReference type="EMBL" id="KAK4504127.1"/>
    </source>
</evidence>
<dbReference type="Proteomes" id="UP001305779">
    <property type="component" value="Unassembled WGS sequence"/>
</dbReference>
<dbReference type="EMBL" id="JAXOVC010000003">
    <property type="protein sequence ID" value="KAK4504127.1"/>
    <property type="molecule type" value="Genomic_DNA"/>
</dbReference>
<comment type="caution">
    <text evidence="1">The sequence shown here is derived from an EMBL/GenBank/DDBJ whole genome shotgun (WGS) entry which is preliminary data.</text>
</comment>
<keyword evidence="2" id="KW-1185">Reference proteome</keyword>
<dbReference type="PANTHER" id="PTHR39596">
    <property type="match status" value="1"/>
</dbReference>
<organism evidence="1 2">
    <name type="scientific">Zasmidium cellare</name>
    <name type="common">Wine cellar mold</name>
    <name type="synonym">Racodium cellare</name>
    <dbReference type="NCBI Taxonomy" id="395010"/>
    <lineage>
        <taxon>Eukaryota</taxon>
        <taxon>Fungi</taxon>
        <taxon>Dikarya</taxon>
        <taxon>Ascomycota</taxon>
        <taxon>Pezizomycotina</taxon>
        <taxon>Dothideomycetes</taxon>
        <taxon>Dothideomycetidae</taxon>
        <taxon>Mycosphaerellales</taxon>
        <taxon>Mycosphaerellaceae</taxon>
        <taxon>Zasmidium</taxon>
    </lineage>
</organism>